<dbReference type="GO" id="GO:0006284">
    <property type="term" value="P:base-excision repair"/>
    <property type="evidence" value="ECO:0007669"/>
    <property type="project" value="TreeGrafter"/>
</dbReference>
<dbReference type="STRING" id="86630.A0A367KGL4"/>
<evidence type="ECO:0000256" key="10">
    <source>
        <dbReference type="PIRSR" id="PIRSR604808-2"/>
    </source>
</evidence>
<dbReference type="EC" id="3.1.-.-" evidence="13"/>
<protein>
    <recommendedName>
        <fullName evidence="13">DNA-(apurinic or apyrimidinic site) endonuclease</fullName>
        <ecNumber evidence="13">3.1.-.-</ecNumber>
    </recommendedName>
</protein>
<feature type="binding site" evidence="10">
    <location>
        <position position="282"/>
    </location>
    <ligand>
        <name>Mg(2+)</name>
        <dbReference type="ChEBI" id="CHEBI:18420"/>
        <label>1</label>
    </ligand>
</feature>
<keyword evidence="17" id="KW-1185">Reference proteome</keyword>
<feature type="binding site" evidence="10">
    <location>
        <position position="42"/>
    </location>
    <ligand>
        <name>Mg(2+)</name>
        <dbReference type="ChEBI" id="CHEBI:18420"/>
        <label>1</label>
    </ligand>
</feature>
<evidence type="ECO:0000313" key="17">
    <source>
        <dbReference type="Proteomes" id="UP000252139"/>
    </source>
</evidence>
<reference evidence="16 17" key="1">
    <citation type="journal article" date="2018" name="G3 (Bethesda)">
        <title>Phylogenetic and Phylogenomic Definition of Rhizopus Species.</title>
        <authorList>
            <person name="Gryganskyi A.P."/>
            <person name="Golan J."/>
            <person name="Dolatabadi S."/>
            <person name="Mondo S."/>
            <person name="Robb S."/>
            <person name="Idnurm A."/>
            <person name="Muszewska A."/>
            <person name="Steczkiewicz K."/>
            <person name="Masonjones S."/>
            <person name="Liao H.L."/>
            <person name="Gajdeczka M.T."/>
            <person name="Anike F."/>
            <person name="Vuek A."/>
            <person name="Anishchenko I.M."/>
            <person name="Voigt K."/>
            <person name="de Hoog G.S."/>
            <person name="Smith M.E."/>
            <person name="Heitman J."/>
            <person name="Vilgalys R."/>
            <person name="Stajich J.E."/>
        </authorList>
    </citation>
    <scope>NUCLEOTIDE SEQUENCE [LARGE SCALE GENOMIC DNA]</scope>
    <source>
        <strain evidence="16 17">CBS 357.93</strain>
    </source>
</reference>
<dbReference type="CDD" id="cd09088">
    <property type="entry name" value="Ape2-like_AP-endo"/>
    <property type="match status" value="1"/>
</dbReference>
<evidence type="ECO:0000256" key="2">
    <source>
        <dbReference type="ARBA" id="ARBA00007092"/>
    </source>
</evidence>
<dbReference type="InterPro" id="IPR010666">
    <property type="entry name" value="Znf_GRF"/>
</dbReference>
<evidence type="ECO:0000256" key="7">
    <source>
        <dbReference type="ARBA" id="ARBA00022842"/>
    </source>
</evidence>
<dbReference type="OrthoDB" id="391817at2759"/>
<feature type="site" description="Important for catalytic activity" evidence="11">
    <location>
        <position position="257"/>
    </location>
</feature>
<accession>A0A367KGL4</accession>
<dbReference type="GO" id="GO:0003906">
    <property type="term" value="F:DNA-(apurinic or apyrimidinic site) endonuclease activity"/>
    <property type="evidence" value="ECO:0007669"/>
    <property type="project" value="TreeGrafter"/>
</dbReference>
<comment type="cofactor">
    <cofactor evidence="1">
        <name>Mn(2+)</name>
        <dbReference type="ChEBI" id="CHEBI:29035"/>
    </cofactor>
</comment>
<keyword evidence="16" id="KW-0255">Endonuclease</keyword>
<dbReference type="Proteomes" id="UP000252139">
    <property type="component" value="Unassembled WGS sequence"/>
</dbReference>
<dbReference type="InterPro" id="IPR004808">
    <property type="entry name" value="AP_endonuc_1"/>
</dbReference>
<dbReference type="GO" id="GO:0008270">
    <property type="term" value="F:zinc ion binding"/>
    <property type="evidence" value="ECO:0007669"/>
    <property type="project" value="UniProtKB-KW"/>
</dbReference>
<evidence type="ECO:0000256" key="13">
    <source>
        <dbReference type="RuleBase" id="RU362131"/>
    </source>
</evidence>
<dbReference type="PROSITE" id="PS00726">
    <property type="entry name" value="AP_NUCLEASE_F1_1"/>
    <property type="match status" value="1"/>
</dbReference>
<proteinExistence type="inferred from homology"/>
<evidence type="ECO:0000256" key="12">
    <source>
        <dbReference type="PROSITE-ProRule" id="PRU01343"/>
    </source>
</evidence>
<evidence type="ECO:0000256" key="9">
    <source>
        <dbReference type="PIRSR" id="PIRSR604808-1"/>
    </source>
</evidence>
<dbReference type="InterPro" id="IPR005135">
    <property type="entry name" value="Endo/exonuclease/phosphatase"/>
</dbReference>
<comment type="similarity">
    <text evidence="2 13">Belongs to the DNA repair enzymes AP/ExoA family.</text>
</comment>
<evidence type="ECO:0000256" key="3">
    <source>
        <dbReference type="ARBA" id="ARBA00022723"/>
    </source>
</evidence>
<dbReference type="InterPro" id="IPR020848">
    <property type="entry name" value="AP_endonuclease_F1_CS"/>
</dbReference>
<feature type="compositionally biased region" description="Low complexity" evidence="14">
    <location>
        <begin position="329"/>
        <end position="365"/>
    </location>
</feature>
<evidence type="ECO:0000256" key="14">
    <source>
        <dbReference type="SAM" id="MobiDB-lite"/>
    </source>
</evidence>
<comment type="cofactor">
    <cofactor evidence="10 13">
        <name>Mg(2+)</name>
        <dbReference type="ChEBI" id="CHEBI:18420"/>
    </cofactor>
    <cofactor evidence="10 13">
        <name>Mn(2+)</name>
        <dbReference type="ChEBI" id="CHEBI:29035"/>
    </cofactor>
    <text evidence="10 13">Probably binds two magnesium or manganese ions per subunit.</text>
</comment>
<evidence type="ECO:0000256" key="11">
    <source>
        <dbReference type="PIRSR" id="PIRSR604808-3"/>
    </source>
</evidence>
<dbReference type="GO" id="GO:0005634">
    <property type="term" value="C:nucleus"/>
    <property type="evidence" value="ECO:0007669"/>
    <property type="project" value="TreeGrafter"/>
</dbReference>
<dbReference type="GO" id="GO:0003677">
    <property type="term" value="F:DNA binding"/>
    <property type="evidence" value="ECO:0007669"/>
    <property type="project" value="InterPro"/>
</dbReference>
<dbReference type="GO" id="GO:0008311">
    <property type="term" value="F:double-stranded DNA 3'-5' DNA exonuclease activity"/>
    <property type="evidence" value="ECO:0007669"/>
    <property type="project" value="TreeGrafter"/>
</dbReference>
<name>A0A367KGL4_RHIAZ</name>
<sequence length="485" mass="54968">MRILTWNVNGLATTLQYHPWHEKKSYKFLLDTLGADIICLQEVKCQRSKLTRDMAIVSGYNAYHSFSKAKLGYSGTAVYVKDHLPLPVKVSEGITGVLDKTANEEMTQFVNTLATPAETLDAEGRCIILDFDVFILFNIYFPNYASEARGVFIMDYYACVRKRIDMYLEKGKQVILVGDVNAVHEELDHCDPKESMRVNNLEDFKDLPHRRWVDELIDPKGPLIDMARHFHPNRRGMFTCWNTRINARPANYGTRIDYILASKGLKDRFIYADIQPDVMGSDHCPVYADFDIAPDTLPQGNESSALLTTNFSEFSNKQKKLHSYFTAKSNTTSSSSSSLSSNVATTTTATTTTTTTTSSSLSSASGEQSKRRNNSNTETRTTTKKQKGLDSFFIKENKDQDYCYIDKQDFNNNDKAAWSTLFRPPQIPKCRGHNETCVERTVTKKGPNLGRVFYLCPKPVGPQDGPKELYSCNFFAWKQQSSKEK</sequence>
<dbReference type="PANTHER" id="PTHR22748:SF4">
    <property type="entry name" value="DNA-(APURINIC OR APYRIMIDINIC SITE) ENDONUCLEASE 2"/>
    <property type="match status" value="1"/>
</dbReference>
<evidence type="ECO:0000256" key="8">
    <source>
        <dbReference type="ARBA" id="ARBA00023242"/>
    </source>
</evidence>
<keyword evidence="13" id="KW-0234">DNA repair</keyword>
<keyword evidence="7 10" id="KW-0460">Magnesium</keyword>
<feature type="active site" evidence="9">
    <location>
        <position position="140"/>
    </location>
</feature>
<dbReference type="InterPro" id="IPR036691">
    <property type="entry name" value="Endo/exonu/phosph_ase_sf"/>
</dbReference>
<feature type="site" description="Transition state stabilizer" evidence="11">
    <location>
        <position position="181"/>
    </location>
</feature>
<keyword evidence="4 12" id="KW-0863">Zinc-finger</keyword>
<feature type="region of interest" description="Disordered" evidence="14">
    <location>
        <begin position="329"/>
        <end position="384"/>
    </location>
</feature>
<dbReference type="PANTHER" id="PTHR22748">
    <property type="entry name" value="AP ENDONUCLEASE"/>
    <property type="match status" value="1"/>
</dbReference>
<keyword evidence="13" id="KW-0227">DNA damage</keyword>
<keyword evidence="5" id="KW-0378">Hydrolase</keyword>
<feature type="active site" description="Proton donor/acceptor" evidence="9">
    <location>
        <position position="179"/>
    </location>
</feature>
<keyword evidence="10" id="KW-0464">Manganese</keyword>
<feature type="domain" description="GRF-type" evidence="15">
    <location>
        <begin position="430"/>
        <end position="481"/>
    </location>
</feature>
<gene>
    <name evidence="16" type="primary">APN2_2</name>
    <name evidence="16" type="ORF">CU097_013034</name>
</gene>
<feature type="binding site" evidence="10">
    <location>
        <position position="283"/>
    </location>
    <ligand>
        <name>Mg(2+)</name>
        <dbReference type="ChEBI" id="CHEBI:18420"/>
        <label>1</label>
    </ligand>
</feature>
<evidence type="ECO:0000256" key="4">
    <source>
        <dbReference type="ARBA" id="ARBA00022771"/>
    </source>
</evidence>
<dbReference type="GO" id="GO:0008081">
    <property type="term" value="F:phosphoric diester hydrolase activity"/>
    <property type="evidence" value="ECO:0007669"/>
    <property type="project" value="TreeGrafter"/>
</dbReference>
<dbReference type="PROSITE" id="PS51999">
    <property type="entry name" value="ZF_GRF"/>
    <property type="match status" value="1"/>
</dbReference>
<feature type="site" description="Important for catalytic activity" evidence="11">
    <location>
        <position position="283"/>
    </location>
</feature>
<dbReference type="EMBL" id="PJQL01000013">
    <property type="protein sequence ID" value="RCI01364.1"/>
    <property type="molecule type" value="Genomic_DNA"/>
</dbReference>
<dbReference type="PROSITE" id="PS00728">
    <property type="entry name" value="AP_NUCLEASE_F1_3"/>
    <property type="match status" value="1"/>
</dbReference>
<dbReference type="Gene3D" id="3.60.10.10">
    <property type="entry name" value="Endonuclease/exonuclease/phosphatase"/>
    <property type="match status" value="1"/>
</dbReference>
<dbReference type="SUPFAM" id="SSF56219">
    <property type="entry name" value="DNase I-like"/>
    <property type="match status" value="1"/>
</dbReference>
<dbReference type="PROSITE" id="PS51435">
    <property type="entry name" value="AP_NUCLEASE_F1_4"/>
    <property type="match status" value="1"/>
</dbReference>
<evidence type="ECO:0000256" key="6">
    <source>
        <dbReference type="ARBA" id="ARBA00022833"/>
    </source>
</evidence>
<evidence type="ECO:0000313" key="16">
    <source>
        <dbReference type="EMBL" id="RCI01364.1"/>
    </source>
</evidence>
<dbReference type="NCBIfam" id="TIGR00633">
    <property type="entry name" value="xth"/>
    <property type="match status" value="1"/>
</dbReference>
<feature type="active site" description="Proton acceptor" evidence="9">
    <location>
        <position position="283"/>
    </location>
</feature>
<keyword evidence="8" id="KW-0539">Nucleus</keyword>
<feature type="binding site" evidence="10">
    <location>
        <position position="181"/>
    </location>
    <ligand>
        <name>Mg(2+)</name>
        <dbReference type="ChEBI" id="CHEBI:18420"/>
        <label>1</label>
    </ligand>
</feature>
<evidence type="ECO:0000259" key="15">
    <source>
        <dbReference type="PROSITE" id="PS51999"/>
    </source>
</evidence>
<dbReference type="Pfam" id="PF03372">
    <property type="entry name" value="Exo_endo_phos"/>
    <property type="match status" value="1"/>
</dbReference>
<keyword evidence="16" id="KW-0540">Nuclease</keyword>
<dbReference type="InterPro" id="IPR020847">
    <property type="entry name" value="AP_endonuclease_F1_BS"/>
</dbReference>
<keyword evidence="6" id="KW-0862">Zinc</keyword>
<keyword evidence="3 10" id="KW-0479">Metal-binding</keyword>
<dbReference type="Pfam" id="PF06839">
    <property type="entry name" value="Zn_ribbon_GRF"/>
    <property type="match status" value="1"/>
</dbReference>
<evidence type="ECO:0000256" key="1">
    <source>
        <dbReference type="ARBA" id="ARBA00001936"/>
    </source>
</evidence>
<evidence type="ECO:0000256" key="5">
    <source>
        <dbReference type="ARBA" id="ARBA00022801"/>
    </source>
</evidence>
<dbReference type="AlphaFoldDB" id="A0A367KGL4"/>
<comment type="caution">
    <text evidence="16">The sequence shown here is derived from an EMBL/GenBank/DDBJ whole genome shotgun (WGS) entry which is preliminary data.</text>
</comment>
<organism evidence="16 17">
    <name type="scientific">Rhizopus azygosporus</name>
    <name type="common">Rhizopus microsporus var. azygosporus</name>
    <dbReference type="NCBI Taxonomy" id="86630"/>
    <lineage>
        <taxon>Eukaryota</taxon>
        <taxon>Fungi</taxon>
        <taxon>Fungi incertae sedis</taxon>
        <taxon>Mucoromycota</taxon>
        <taxon>Mucoromycotina</taxon>
        <taxon>Mucoromycetes</taxon>
        <taxon>Mucorales</taxon>
        <taxon>Mucorineae</taxon>
        <taxon>Rhizopodaceae</taxon>
        <taxon>Rhizopus</taxon>
    </lineage>
</organism>
<feature type="binding site" evidence="10">
    <location>
        <position position="7"/>
    </location>
    <ligand>
        <name>Mg(2+)</name>
        <dbReference type="ChEBI" id="CHEBI:18420"/>
        <label>1</label>
    </ligand>
</feature>
<feature type="binding site" evidence="10">
    <location>
        <position position="179"/>
    </location>
    <ligand>
        <name>Mg(2+)</name>
        <dbReference type="ChEBI" id="CHEBI:18420"/>
        <label>1</label>
    </ligand>
</feature>